<keyword evidence="3" id="KW-1185">Reference proteome</keyword>
<name>D1B4K8_SULD5</name>
<dbReference type="GO" id="GO:0051539">
    <property type="term" value="F:4 iron, 4 sulfur cluster binding"/>
    <property type="evidence" value="ECO:0007669"/>
    <property type="project" value="TreeGrafter"/>
</dbReference>
<dbReference type="InterPro" id="IPR000845">
    <property type="entry name" value="Nucleoside_phosphorylase_d"/>
</dbReference>
<dbReference type="AlphaFoldDB" id="D1B4K8"/>
<sequence>MSTRNIHTLIHTALVAEAKPIIGHFKLRCTAKQPFNLYENEHIALIVSGMGSQNSKEALLYALSLYEPHVAINIGIAGCVDRSIAKGTLFCTTQEGLGMPFASCSSHPKALEDALHVKTTLVDMEADIFIQTLPNPIKTYVFKVVSDHLEDTIPSKTDVGNWVTKSIKLWEKYVRYEP</sequence>
<evidence type="ECO:0000313" key="2">
    <source>
        <dbReference type="EMBL" id="ACZ13028.1"/>
    </source>
</evidence>
<accession>D1B4K8</accession>
<dbReference type="Pfam" id="PF01048">
    <property type="entry name" value="PNP_UDP_1"/>
    <property type="match status" value="1"/>
</dbReference>
<dbReference type="RefSeq" id="WP_012857773.1">
    <property type="nucleotide sequence ID" value="NC_013512.1"/>
</dbReference>
<dbReference type="HOGENOM" id="CLU_129344_0_0_7"/>
<dbReference type="GO" id="GO:0042601">
    <property type="term" value="C:endospore-forming forespore"/>
    <property type="evidence" value="ECO:0007669"/>
    <property type="project" value="TreeGrafter"/>
</dbReference>
<dbReference type="GO" id="GO:0009116">
    <property type="term" value="P:nucleoside metabolic process"/>
    <property type="evidence" value="ECO:0007669"/>
    <property type="project" value="InterPro"/>
</dbReference>
<dbReference type="EMBL" id="CP001816">
    <property type="protein sequence ID" value="ACZ13028.1"/>
    <property type="molecule type" value="Genomic_DNA"/>
</dbReference>
<evidence type="ECO:0000259" key="1">
    <source>
        <dbReference type="Pfam" id="PF01048"/>
    </source>
</evidence>
<dbReference type="Proteomes" id="UP000002222">
    <property type="component" value="Chromosome"/>
</dbReference>
<evidence type="ECO:0000313" key="3">
    <source>
        <dbReference type="Proteomes" id="UP000002222"/>
    </source>
</evidence>
<gene>
    <name evidence="2" type="ordered locus">Sdel_2014</name>
</gene>
<dbReference type="STRING" id="525898.Sdel_2014"/>
<reference evidence="3" key="1">
    <citation type="submission" date="2009-11" db="EMBL/GenBank/DDBJ databases">
        <title>The complete genome of Sulfurospirillum deleyianum DSM 6946.</title>
        <authorList>
            <consortium name="US DOE Joint Genome Institute (JGI-PGF)"/>
            <person name="Lucas S."/>
            <person name="Copeland A."/>
            <person name="Lapidus A."/>
            <person name="Glavina del Rio T."/>
            <person name="Dalin E."/>
            <person name="Tice H."/>
            <person name="Bruce D."/>
            <person name="Goodwin L."/>
            <person name="Pitluck S."/>
            <person name="Kyrpides N."/>
            <person name="Mavromatis K."/>
            <person name="Ivanova N."/>
            <person name="Ovchinnikova G."/>
            <person name="Munk A.C."/>
            <person name="Lu M."/>
            <person name="Brettin T."/>
            <person name="Detter J.C."/>
            <person name="Han C."/>
            <person name="Tapia R."/>
            <person name="Larimer F."/>
            <person name="Land M."/>
            <person name="Hauser L."/>
            <person name="Markowitz V."/>
            <person name="Cheng J.F."/>
            <person name="Hugenholtz P."/>
            <person name="Woyke T."/>
            <person name="Wu D."/>
            <person name="Aumann P."/>
            <person name="Schneider S."/>
            <person name="Lang E."/>
            <person name="Spring S."/>
            <person name="Klenk H.P."/>
            <person name="Eisen J.A."/>
        </authorList>
    </citation>
    <scope>NUCLEOTIDE SEQUENCE [LARGE SCALE GENOMIC DNA]</scope>
    <source>
        <strain evidence="3">ATCC 51133 / DSM 6946 / 5175</strain>
    </source>
</reference>
<proteinExistence type="predicted"/>
<dbReference type="Gene3D" id="3.40.50.1580">
    <property type="entry name" value="Nucleoside phosphorylase domain"/>
    <property type="match status" value="1"/>
</dbReference>
<protein>
    <recommendedName>
        <fullName evidence="1">Nucleoside phosphorylase domain-containing protein</fullName>
    </recommendedName>
</protein>
<reference evidence="2 3" key="2">
    <citation type="journal article" date="2010" name="Stand. Genomic Sci.">
        <title>Complete genome sequence of Sulfurospirillum deleyianum type strain (5175).</title>
        <authorList>
            <person name="Sikorski J."/>
            <person name="Lapidus A."/>
            <person name="Copeland A."/>
            <person name="Glavina Del Rio T."/>
            <person name="Nolan M."/>
            <person name="Lucas S."/>
            <person name="Chen F."/>
            <person name="Tice H."/>
            <person name="Cheng J.F."/>
            <person name="Saunders E."/>
            <person name="Bruce D."/>
            <person name="Goodwin L."/>
            <person name="Pitluck S."/>
            <person name="Ovchinnikova G."/>
            <person name="Pati A."/>
            <person name="Ivanova N."/>
            <person name="Mavromatis K."/>
            <person name="Chen A."/>
            <person name="Palaniappan K."/>
            <person name="Chain P."/>
            <person name="Land M."/>
            <person name="Hauser L."/>
            <person name="Chang Y.J."/>
            <person name="Jeffries C.D."/>
            <person name="Brettin T."/>
            <person name="Detter J.C."/>
            <person name="Han C."/>
            <person name="Rohde M."/>
            <person name="Lang E."/>
            <person name="Spring S."/>
            <person name="Goker M."/>
            <person name="Bristow J."/>
            <person name="Eisen J.A."/>
            <person name="Markowitz V."/>
            <person name="Hugenholtz P."/>
            <person name="Kyrpides N.C."/>
            <person name="Klenk H.P."/>
        </authorList>
    </citation>
    <scope>NUCLEOTIDE SEQUENCE [LARGE SCALE GENOMIC DNA]</scope>
    <source>
        <strain evidence="3">ATCC 51133 / DSM 6946 / 5175</strain>
    </source>
</reference>
<organism evidence="2 3">
    <name type="scientific">Sulfurospirillum deleyianum (strain ATCC 51133 / DSM 6946 / 5175)</name>
    <dbReference type="NCBI Taxonomy" id="525898"/>
    <lineage>
        <taxon>Bacteria</taxon>
        <taxon>Pseudomonadati</taxon>
        <taxon>Campylobacterota</taxon>
        <taxon>Epsilonproteobacteria</taxon>
        <taxon>Campylobacterales</taxon>
        <taxon>Sulfurospirillaceae</taxon>
        <taxon>Sulfurospirillum</taxon>
    </lineage>
</organism>
<dbReference type="GO" id="GO:1904047">
    <property type="term" value="F:S-adenosyl-L-methionine binding"/>
    <property type="evidence" value="ECO:0007669"/>
    <property type="project" value="TreeGrafter"/>
</dbReference>
<dbReference type="InterPro" id="IPR049539">
    <property type="entry name" value="SPL"/>
</dbReference>
<dbReference type="InterPro" id="IPR035994">
    <property type="entry name" value="Nucleoside_phosphorylase_sf"/>
</dbReference>
<dbReference type="PANTHER" id="PTHR37822:SF2">
    <property type="entry name" value="SPORE PHOTOPRODUCT LYASE"/>
    <property type="match status" value="1"/>
</dbReference>
<dbReference type="KEGG" id="sdl:Sdel_2014"/>
<dbReference type="SUPFAM" id="SSF53167">
    <property type="entry name" value="Purine and uridine phosphorylases"/>
    <property type="match status" value="1"/>
</dbReference>
<dbReference type="PANTHER" id="PTHR37822">
    <property type="entry name" value="SPORE PHOTOPRODUCT LYASE-RELATED"/>
    <property type="match status" value="1"/>
</dbReference>
<dbReference type="GO" id="GO:0003913">
    <property type="term" value="F:DNA photolyase activity"/>
    <property type="evidence" value="ECO:0007669"/>
    <property type="project" value="TreeGrafter"/>
</dbReference>
<dbReference type="eggNOG" id="COG0775">
    <property type="taxonomic scope" value="Bacteria"/>
</dbReference>
<feature type="domain" description="Nucleoside phosphorylase" evidence="1">
    <location>
        <begin position="37"/>
        <end position="94"/>
    </location>
</feature>